<evidence type="ECO:0000256" key="8">
    <source>
        <dbReference type="ARBA" id="ARBA00022840"/>
    </source>
</evidence>
<keyword evidence="6 13" id="KW-0547">Nucleotide-binding</keyword>
<comment type="catalytic activity">
    <reaction evidence="12 13">
        <text>L-seryl-[protein] + ATP = O-phospho-L-seryl-[protein] + ADP + H(+)</text>
        <dbReference type="Rhea" id="RHEA:17989"/>
        <dbReference type="Rhea" id="RHEA-COMP:9863"/>
        <dbReference type="Rhea" id="RHEA-COMP:11604"/>
        <dbReference type="ChEBI" id="CHEBI:15378"/>
        <dbReference type="ChEBI" id="CHEBI:29999"/>
        <dbReference type="ChEBI" id="CHEBI:30616"/>
        <dbReference type="ChEBI" id="CHEBI:83421"/>
        <dbReference type="ChEBI" id="CHEBI:456216"/>
        <dbReference type="EC" id="2.7.11.1"/>
    </reaction>
</comment>
<keyword evidence="3 13" id="KW-0723">Serine/threonine-protein kinase</keyword>
<evidence type="ECO:0000256" key="4">
    <source>
        <dbReference type="ARBA" id="ARBA00022679"/>
    </source>
</evidence>
<dbReference type="EMBL" id="BAABME010006207">
    <property type="protein sequence ID" value="GAA0167739.1"/>
    <property type="molecule type" value="Genomic_DNA"/>
</dbReference>
<sequence>MHSKVALIDFSCLHWLILVVYSTSICCFAVDTIYQNQQIVDGQTIISAGNVFELGFFSPNGSTARYVGILYREYGGRVVWVANRERPLMDTSGFMMIGGDGNLVIIDGNDNSTIWSTRANFTSGDTTVVLNDIGNLVLRENKSDGLQFWQSFDHPSETWLPIMKIGVDQRTGEEINLSSWKSEDNPSQGGFVGSVDPTEPPQFLIWNNNNGSHLKHYRSGLWNGRSFTGLRFMNRDYLNGFTINTDDQLEGKLYFSIASFEESLPRLIYMNPLGALQLLDWDVEKMEWTKFAAILNSPCDYYATCGPYSICNDDDNEWSDVCDCFPGYVPNNIDEWDKGNWKGGCVRKEKFRCERNDTISMDDVEEDGFIEFQRMNLPDLPTLLKNSTDKDLCQAACLRNCSCTAYTYVDTIGCLIWVDDLIDTQSYSTANSGELLYLRLYHSELGGGKRRLKGFAIAIIVASTVLVGSSLFLAYVFCRWRKKNKGRGSSLGDFIKSLICFPRRSAIANKGSAYATGDYHTYDFSRGGNSEVHIFSLKDIQVATEFFALKNKLGEGGFGSVYKGKLPNGEQIAVKRLSRSSGQGIQEFENEVILISKLQHRNLVNLIGFCIQEEEKLLAYEYMPNKSLDKFIFGTSSDDETLLDWPLRYAIIEGIARGVVYLHRDSRLKIIHRDLKTSNILLDEEMNPKISDFGMARIFGFNQNAANTNRVVGTYGYMSPEYAMHGMFSEKSDVFSFGVVLLEIVTGRRNSGYLYPNDSINLPSHAWQLWNEEKTLELLDQRLVESFDHPSQVIKCVHVGLLCVQDNQNDRPTMANTLSMLINDNVILPIPKQPMFNINGRPGKENRSSTSDEGQTLVSGNSMPTTIIEGR</sequence>
<dbReference type="Gene3D" id="2.90.10.10">
    <property type="entry name" value="Bulb-type lectin domain"/>
    <property type="match status" value="1"/>
</dbReference>
<comment type="similarity">
    <text evidence="13">Belongs to the protein kinase superfamily. Ser/Thr protein kinase family.</text>
</comment>
<proteinExistence type="inferred from homology"/>
<evidence type="ECO:0000256" key="6">
    <source>
        <dbReference type="ARBA" id="ARBA00022741"/>
    </source>
</evidence>
<keyword evidence="2" id="KW-1003">Cell membrane</keyword>
<evidence type="ECO:0000256" key="2">
    <source>
        <dbReference type="ARBA" id="ARBA00022475"/>
    </source>
</evidence>
<evidence type="ECO:0000313" key="20">
    <source>
        <dbReference type="EMBL" id="GAA0167739.1"/>
    </source>
</evidence>
<evidence type="ECO:0000256" key="9">
    <source>
        <dbReference type="ARBA" id="ARBA00023157"/>
    </source>
</evidence>
<dbReference type="InterPro" id="IPR017441">
    <property type="entry name" value="Protein_kinase_ATP_BS"/>
</dbReference>
<keyword evidence="7 13" id="KW-0418">Kinase</keyword>
<feature type="binding site" evidence="14">
    <location>
        <position position="575"/>
    </location>
    <ligand>
        <name>ATP</name>
        <dbReference type="ChEBI" id="CHEBI:30616"/>
    </ligand>
</feature>
<dbReference type="Gene3D" id="3.30.200.20">
    <property type="entry name" value="Phosphorylase Kinase, domain 1"/>
    <property type="match status" value="1"/>
</dbReference>
<feature type="region of interest" description="Disordered" evidence="15">
    <location>
        <begin position="839"/>
        <end position="871"/>
    </location>
</feature>
<dbReference type="SUPFAM" id="SSF51110">
    <property type="entry name" value="alpha-D-mannose-specific plant lectins"/>
    <property type="match status" value="1"/>
</dbReference>
<keyword evidence="5" id="KW-0732">Signal</keyword>
<gene>
    <name evidence="20" type="ORF">LIER_22607</name>
</gene>
<dbReference type="PROSITE" id="PS00108">
    <property type="entry name" value="PROTEIN_KINASE_ST"/>
    <property type="match status" value="1"/>
</dbReference>
<organism evidence="20 21">
    <name type="scientific">Lithospermum erythrorhizon</name>
    <name type="common">Purple gromwell</name>
    <name type="synonym">Lithospermum officinale var. erythrorhizon</name>
    <dbReference type="NCBI Taxonomy" id="34254"/>
    <lineage>
        <taxon>Eukaryota</taxon>
        <taxon>Viridiplantae</taxon>
        <taxon>Streptophyta</taxon>
        <taxon>Embryophyta</taxon>
        <taxon>Tracheophyta</taxon>
        <taxon>Spermatophyta</taxon>
        <taxon>Magnoliopsida</taxon>
        <taxon>eudicotyledons</taxon>
        <taxon>Gunneridae</taxon>
        <taxon>Pentapetalae</taxon>
        <taxon>asterids</taxon>
        <taxon>lamiids</taxon>
        <taxon>Boraginales</taxon>
        <taxon>Boraginaceae</taxon>
        <taxon>Boraginoideae</taxon>
        <taxon>Lithospermeae</taxon>
        <taxon>Lithospermum</taxon>
    </lineage>
</organism>
<dbReference type="Pfam" id="PF01453">
    <property type="entry name" value="B_lectin"/>
    <property type="match status" value="1"/>
</dbReference>
<dbReference type="CDD" id="cd01098">
    <property type="entry name" value="PAN_AP_plant"/>
    <property type="match status" value="1"/>
</dbReference>
<dbReference type="InterPro" id="IPR000719">
    <property type="entry name" value="Prot_kinase_dom"/>
</dbReference>
<dbReference type="SMART" id="SM00220">
    <property type="entry name" value="S_TKc"/>
    <property type="match status" value="1"/>
</dbReference>
<evidence type="ECO:0000313" key="21">
    <source>
        <dbReference type="Proteomes" id="UP001454036"/>
    </source>
</evidence>
<feature type="domain" description="Apple" evidence="19">
    <location>
        <begin position="353"/>
        <end position="441"/>
    </location>
</feature>
<keyword evidence="21" id="KW-1185">Reference proteome</keyword>
<comment type="subcellular location">
    <subcellularLocation>
        <location evidence="1">Cell membrane</location>
        <topology evidence="1">Single-pass type I membrane protein</topology>
    </subcellularLocation>
</comment>
<dbReference type="GO" id="GO:0048544">
    <property type="term" value="P:recognition of pollen"/>
    <property type="evidence" value="ECO:0007669"/>
    <property type="project" value="InterPro"/>
</dbReference>
<evidence type="ECO:0000256" key="14">
    <source>
        <dbReference type="PROSITE-ProRule" id="PRU10141"/>
    </source>
</evidence>
<evidence type="ECO:0000259" key="18">
    <source>
        <dbReference type="PROSITE" id="PS50927"/>
    </source>
</evidence>
<evidence type="ECO:0000256" key="11">
    <source>
        <dbReference type="ARBA" id="ARBA00047899"/>
    </source>
</evidence>
<dbReference type="GO" id="GO:0004674">
    <property type="term" value="F:protein serine/threonine kinase activity"/>
    <property type="evidence" value="ECO:0007669"/>
    <property type="project" value="UniProtKB-KW"/>
</dbReference>
<evidence type="ECO:0000256" key="5">
    <source>
        <dbReference type="ARBA" id="ARBA00022729"/>
    </source>
</evidence>
<dbReference type="InterPro" id="IPR008271">
    <property type="entry name" value="Ser/Thr_kinase_AS"/>
</dbReference>
<evidence type="ECO:0000256" key="10">
    <source>
        <dbReference type="ARBA" id="ARBA00023180"/>
    </source>
</evidence>
<keyword evidence="16" id="KW-0472">Membrane</keyword>
<dbReference type="EC" id="2.7.11.1" evidence="13"/>
<feature type="transmembrane region" description="Helical" evidence="16">
    <location>
        <begin position="12"/>
        <end position="34"/>
    </location>
</feature>
<keyword evidence="10" id="KW-0325">Glycoprotein</keyword>
<evidence type="ECO:0000259" key="17">
    <source>
        <dbReference type="PROSITE" id="PS50011"/>
    </source>
</evidence>
<feature type="domain" description="Protein kinase" evidence="17">
    <location>
        <begin position="547"/>
        <end position="836"/>
    </location>
</feature>
<evidence type="ECO:0000256" key="12">
    <source>
        <dbReference type="ARBA" id="ARBA00048679"/>
    </source>
</evidence>
<dbReference type="InterPro" id="IPR011009">
    <property type="entry name" value="Kinase-like_dom_sf"/>
</dbReference>
<dbReference type="PIRSF" id="PIRSF000641">
    <property type="entry name" value="SRK"/>
    <property type="match status" value="1"/>
</dbReference>
<dbReference type="CDD" id="cd14066">
    <property type="entry name" value="STKc_IRAK"/>
    <property type="match status" value="1"/>
</dbReference>
<dbReference type="AlphaFoldDB" id="A0AAV3QVQ9"/>
<dbReference type="PROSITE" id="PS50927">
    <property type="entry name" value="BULB_LECTIN"/>
    <property type="match status" value="1"/>
</dbReference>
<dbReference type="PROSITE" id="PS50948">
    <property type="entry name" value="PAN"/>
    <property type="match status" value="1"/>
</dbReference>
<keyword evidence="9" id="KW-1015">Disulfide bond</keyword>
<keyword evidence="4 13" id="KW-0808">Transferase</keyword>
<dbReference type="FunFam" id="2.90.10.10:FF:000005">
    <property type="entry name" value="G-type lectin S-receptor-like serine/threonine-protein kinase"/>
    <property type="match status" value="1"/>
</dbReference>
<dbReference type="InterPro" id="IPR024171">
    <property type="entry name" value="SRK-like_kinase"/>
</dbReference>
<accession>A0AAV3QVQ9</accession>
<keyword evidence="16 20" id="KW-0812">Transmembrane</keyword>
<reference evidence="20 21" key="1">
    <citation type="submission" date="2024-01" db="EMBL/GenBank/DDBJ databases">
        <title>The complete chloroplast genome sequence of Lithospermum erythrorhizon: insights into the phylogenetic relationship among Boraginaceae species and the maternal lineages of purple gromwells.</title>
        <authorList>
            <person name="Okada T."/>
            <person name="Watanabe K."/>
        </authorList>
    </citation>
    <scope>NUCLEOTIDE SEQUENCE [LARGE SCALE GENOMIC DNA]</scope>
</reference>
<dbReference type="PANTHER" id="PTHR27002">
    <property type="entry name" value="RECEPTOR-LIKE SERINE/THREONINE-PROTEIN KINASE SD1-8"/>
    <property type="match status" value="1"/>
</dbReference>
<dbReference type="InterPro" id="IPR000858">
    <property type="entry name" value="S_locus_glycoprot_dom"/>
</dbReference>
<evidence type="ECO:0000256" key="1">
    <source>
        <dbReference type="ARBA" id="ARBA00004251"/>
    </source>
</evidence>
<dbReference type="InterPro" id="IPR001245">
    <property type="entry name" value="Ser-Thr/Tyr_kinase_cat_dom"/>
</dbReference>
<feature type="transmembrane region" description="Helical" evidence="16">
    <location>
        <begin position="455"/>
        <end position="477"/>
    </location>
</feature>
<evidence type="ECO:0000256" key="13">
    <source>
        <dbReference type="PIRNR" id="PIRNR000641"/>
    </source>
</evidence>
<comment type="catalytic activity">
    <reaction evidence="11 13">
        <text>L-threonyl-[protein] + ATP = O-phospho-L-threonyl-[protein] + ADP + H(+)</text>
        <dbReference type="Rhea" id="RHEA:46608"/>
        <dbReference type="Rhea" id="RHEA-COMP:11060"/>
        <dbReference type="Rhea" id="RHEA-COMP:11605"/>
        <dbReference type="ChEBI" id="CHEBI:15378"/>
        <dbReference type="ChEBI" id="CHEBI:30013"/>
        <dbReference type="ChEBI" id="CHEBI:30616"/>
        <dbReference type="ChEBI" id="CHEBI:61977"/>
        <dbReference type="ChEBI" id="CHEBI:456216"/>
        <dbReference type="EC" id="2.7.11.1"/>
    </reaction>
</comment>
<dbReference type="Pfam" id="PF07714">
    <property type="entry name" value="PK_Tyr_Ser-Thr"/>
    <property type="match status" value="1"/>
</dbReference>
<dbReference type="SMART" id="SM00108">
    <property type="entry name" value="B_lectin"/>
    <property type="match status" value="1"/>
</dbReference>
<dbReference type="GO" id="GO:0005886">
    <property type="term" value="C:plasma membrane"/>
    <property type="evidence" value="ECO:0007669"/>
    <property type="project" value="UniProtKB-SubCell"/>
</dbReference>
<comment type="caution">
    <text evidence="20">The sequence shown here is derived from an EMBL/GenBank/DDBJ whole genome shotgun (WGS) entry which is preliminary data.</text>
</comment>
<dbReference type="PROSITE" id="PS50011">
    <property type="entry name" value="PROTEIN_KINASE_DOM"/>
    <property type="match status" value="1"/>
</dbReference>
<evidence type="ECO:0000259" key="19">
    <source>
        <dbReference type="PROSITE" id="PS50948"/>
    </source>
</evidence>
<dbReference type="SUPFAM" id="SSF56112">
    <property type="entry name" value="Protein kinase-like (PK-like)"/>
    <property type="match status" value="1"/>
</dbReference>
<dbReference type="InterPro" id="IPR036426">
    <property type="entry name" value="Bulb-type_lectin_dom_sf"/>
</dbReference>
<keyword evidence="16" id="KW-1133">Transmembrane helix</keyword>
<keyword evidence="20" id="KW-0675">Receptor</keyword>
<dbReference type="GO" id="GO:0005524">
    <property type="term" value="F:ATP binding"/>
    <property type="evidence" value="ECO:0007669"/>
    <property type="project" value="UniProtKB-UniRule"/>
</dbReference>
<dbReference type="Proteomes" id="UP001454036">
    <property type="component" value="Unassembled WGS sequence"/>
</dbReference>
<keyword evidence="8 13" id="KW-0067">ATP-binding</keyword>
<dbReference type="InterPro" id="IPR001480">
    <property type="entry name" value="Bulb-type_lectin_dom"/>
</dbReference>
<dbReference type="FunFam" id="1.10.510.10:FF:000060">
    <property type="entry name" value="G-type lectin S-receptor-like serine/threonine-protein kinase"/>
    <property type="match status" value="1"/>
</dbReference>
<name>A0AAV3QVQ9_LITER</name>
<feature type="domain" description="Bulb-type lectin" evidence="18">
    <location>
        <begin position="30"/>
        <end position="151"/>
    </location>
</feature>
<evidence type="ECO:0000256" key="16">
    <source>
        <dbReference type="SAM" id="Phobius"/>
    </source>
</evidence>
<feature type="compositionally biased region" description="Polar residues" evidence="15">
    <location>
        <begin position="848"/>
        <end position="865"/>
    </location>
</feature>
<evidence type="ECO:0000256" key="15">
    <source>
        <dbReference type="SAM" id="MobiDB-lite"/>
    </source>
</evidence>
<dbReference type="InterPro" id="IPR003609">
    <property type="entry name" value="Pan_app"/>
</dbReference>
<dbReference type="PANTHER" id="PTHR27002:SF181">
    <property type="entry name" value="RECEPTOR-LIKE SERINE_THREONINE-PROTEIN KINASE"/>
    <property type="match status" value="1"/>
</dbReference>
<protein>
    <recommendedName>
        <fullName evidence="13">Receptor-like serine/threonine-protein kinase</fullName>
        <ecNumber evidence="13">2.7.11.1</ecNumber>
    </recommendedName>
</protein>
<dbReference type="PROSITE" id="PS00107">
    <property type="entry name" value="PROTEIN_KINASE_ATP"/>
    <property type="match status" value="1"/>
</dbReference>
<dbReference type="Pfam" id="PF00954">
    <property type="entry name" value="S_locus_glycop"/>
    <property type="match status" value="1"/>
</dbReference>
<dbReference type="Pfam" id="PF08276">
    <property type="entry name" value="PAN_2"/>
    <property type="match status" value="1"/>
</dbReference>
<dbReference type="CDD" id="cd00028">
    <property type="entry name" value="B_lectin"/>
    <property type="match status" value="1"/>
</dbReference>
<evidence type="ECO:0000256" key="7">
    <source>
        <dbReference type="ARBA" id="ARBA00022777"/>
    </source>
</evidence>
<dbReference type="FunFam" id="3.30.200.20:FF:000195">
    <property type="entry name" value="G-type lectin S-receptor-like serine/threonine-protein kinase"/>
    <property type="match status" value="1"/>
</dbReference>
<dbReference type="Gene3D" id="1.10.510.10">
    <property type="entry name" value="Transferase(Phosphotransferase) domain 1"/>
    <property type="match status" value="1"/>
</dbReference>
<dbReference type="SMART" id="SM00473">
    <property type="entry name" value="PAN_AP"/>
    <property type="match status" value="1"/>
</dbReference>
<evidence type="ECO:0000256" key="3">
    <source>
        <dbReference type="ARBA" id="ARBA00022527"/>
    </source>
</evidence>